<sequence>MEGVAGPYRLLVSVKPPDVIPGTAQVTVFLQNGGGATVSTQPIFFYSGRSGAPSPDVLPAVAGQPGQYKGIVWLMNDGSSSILLHVSGSLGSGDLVVPIVAVSTAQKKLPAATGYTLAGLGILLFVLLLTIIGSSVADGLTPKGEAVAVGRRRSKRIAIVVAAVFSSLIVYGGNAWWQSWANRYRHFMYRPMHAEYTLQSDSGINQLTIRIDTANAQRRTSLRYIIPDHGKLMHLFVVRFPAMDAFAHLHPVRLDPTTFRTVLPPLPKGRYLAFADIVNLSGFAETLKDTFDIGQPLVDSVHRTDADDAYAFALPNAAAGPNAATDQGTVAGLPANEGKEAIVCGKPGKGVRMKDGSMMVAEGPGAEDLEAGQLYDLHFAVVDANGKPAVLEPYLGMMAHAAIIKDDGSTYVHLHPVGTYSVAAQEGLVQRIGEPENEYRMPNPKAFSDSIDGLVARLRRMSTNDRDAWLMRQMKMPVDSTAGVMGGMKMGNVVSFPYTFPQPGIYRIWVQVRRNGQVLTAAFDRVVR</sequence>
<comment type="caution">
    <text evidence="2">The sequence shown here is derived from an EMBL/GenBank/DDBJ whole genome shotgun (WGS) entry which is preliminary data.</text>
</comment>
<keyword evidence="1" id="KW-0472">Membrane</keyword>
<keyword evidence="1" id="KW-0812">Transmembrane</keyword>
<feature type="transmembrane region" description="Helical" evidence="1">
    <location>
        <begin position="157"/>
        <end position="177"/>
    </location>
</feature>
<proteinExistence type="predicted"/>
<evidence type="ECO:0000256" key="1">
    <source>
        <dbReference type="SAM" id="Phobius"/>
    </source>
</evidence>
<protein>
    <submittedName>
        <fullName evidence="2">Uncharacterized protein</fullName>
    </submittedName>
</protein>
<dbReference type="EMBL" id="BMJC01000001">
    <property type="protein sequence ID" value="GGA83328.1"/>
    <property type="molecule type" value="Genomic_DNA"/>
</dbReference>
<evidence type="ECO:0000313" key="3">
    <source>
        <dbReference type="Proteomes" id="UP000607559"/>
    </source>
</evidence>
<organism evidence="2 3">
    <name type="scientific">Puia dinghuensis</name>
    <dbReference type="NCBI Taxonomy" id="1792502"/>
    <lineage>
        <taxon>Bacteria</taxon>
        <taxon>Pseudomonadati</taxon>
        <taxon>Bacteroidota</taxon>
        <taxon>Chitinophagia</taxon>
        <taxon>Chitinophagales</taxon>
        <taxon>Chitinophagaceae</taxon>
        <taxon>Puia</taxon>
    </lineage>
</organism>
<reference evidence="2" key="2">
    <citation type="submission" date="2020-09" db="EMBL/GenBank/DDBJ databases">
        <authorList>
            <person name="Sun Q."/>
            <person name="Zhou Y."/>
        </authorList>
    </citation>
    <scope>NUCLEOTIDE SEQUENCE</scope>
    <source>
        <strain evidence="2">CGMCC 1.15448</strain>
    </source>
</reference>
<dbReference type="AlphaFoldDB" id="A0A8J2XND1"/>
<evidence type="ECO:0000313" key="2">
    <source>
        <dbReference type="EMBL" id="GGA83328.1"/>
    </source>
</evidence>
<feature type="transmembrane region" description="Helical" evidence="1">
    <location>
        <begin position="114"/>
        <end position="137"/>
    </location>
</feature>
<accession>A0A8J2XND1</accession>
<keyword evidence="3" id="KW-1185">Reference proteome</keyword>
<name>A0A8J2XND1_9BACT</name>
<dbReference type="Proteomes" id="UP000607559">
    <property type="component" value="Unassembled WGS sequence"/>
</dbReference>
<gene>
    <name evidence="2" type="ORF">GCM10011511_02980</name>
</gene>
<keyword evidence="1" id="KW-1133">Transmembrane helix</keyword>
<reference evidence="2" key="1">
    <citation type="journal article" date="2014" name="Int. J. Syst. Evol. Microbiol.">
        <title>Complete genome sequence of Corynebacterium casei LMG S-19264T (=DSM 44701T), isolated from a smear-ripened cheese.</title>
        <authorList>
            <consortium name="US DOE Joint Genome Institute (JGI-PGF)"/>
            <person name="Walter F."/>
            <person name="Albersmeier A."/>
            <person name="Kalinowski J."/>
            <person name="Ruckert C."/>
        </authorList>
    </citation>
    <scope>NUCLEOTIDE SEQUENCE</scope>
    <source>
        <strain evidence="2">CGMCC 1.15448</strain>
    </source>
</reference>